<dbReference type="AlphaFoldDB" id="K2GUY0"/>
<proteinExistence type="predicted"/>
<reference evidence="1" key="1">
    <citation type="journal article" date="2012" name="Science">
        <title>Fermentation, hydrogen, and sulfur metabolism in multiple uncultivated bacterial phyla.</title>
        <authorList>
            <person name="Wrighton K.C."/>
            <person name="Thomas B.C."/>
            <person name="Sharon I."/>
            <person name="Miller C.S."/>
            <person name="Castelle C.J."/>
            <person name="VerBerkmoes N.C."/>
            <person name="Wilkins M.J."/>
            <person name="Hettich R.L."/>
            <person name="Lipton M.S."/>
            <person name="Williams K.H."/>
            <person name="Long P.E."/>
            <person name="Banfield J.F."/>
        </authorList>
    </citation>
    <scope>NUCLEOTIDE SEQUENCE [LARGE SCALE GENOMIC DNA]</scope>
</reference>
<evidence type="ECO:0000313" key="1">
    <source>
        <dbReference type="EMBL" id="EKE27115.1"/>
    </source>
</evidence>
<feature type="non-terminal residue" evidence="1">
    <location>
        <position position="1"/>
    </location>
</feature>
<protein>
    <submittedName>
        <fullName evidence="1">Uncharacterized protein</fullName>
    </submittedName>
</protein>
<accession>K2GUY0</accession>
<sequence>KISLVNIREYYCDYVICLGSPVLFQENNNLPPIISYEWSEIYTK</sequence>
<organism evidence="1">
    <name type="scientific">uncultured bacterium</name>
    <name type="common">gcode 4</name>
    <dbReference type="NCBI Taxonomy" id="1234023"/>
    <lineage>
        <taxon>Bacteria</taxon>
        <taxon>environmental samples</taxon>
    </lineage>
</organism>
<gene>
    <name evidence="1" type="ORF">ACD_4C00035G0001</name>
</gene>
<dbReference type="EMBL" id="AMFJ01000551">
    <property type="protein sequence ID" value="EKE27115.1"/>
    <property type="molecule type" value="Genomic_DNA"/>
</dbReference>
<name>K2GUY0_9BACT</name>
<comment type="caution">
    <text evidence="1">The sequence shown here is derived from an EMBL/GenBank/DDBJ whole genome shotgun (WGS) entry which is preliminary data.</text>
</comment>